<accession>A0A1X2HPM0</accession>
<comment type="caution">
    <text evidence="2">The sequence shown here is derived from an EMBL/GenBank/DDBJ whole genome shotgun (WGS) entry which is preliminary data.</text>
</comment>
<dbReference type="InParanoid" id="A0A1X2HPM0"/>
<evidence type="ECO:0000313" key="2">
    <source>
        <dbReference type="EMBL" id="ORZ01330.1"/>
    </source>
</evidence>
<dbReference type="Proteomes" id="UP000242180">
    <property type="component" value="Unassembled WGS sequence"/>
</dbReference>
<feature type="transmembrane region" description="Helical" evidence="1">
    <location>
        <begin position="26"/>
        <end position="50"/>
    </location>
</feature>
<proteinExistence type="predicted"/>
<keyword evidence="1" id="KW-0812">Transmembrane</keyword>
<reference evidence="2 3" key="1">
    <citation type="submission" date="2016-07" db="EMBL/GenBank/DDBJ databases">
        <title>Pervasive Adenine N6-methylation of Active Genes in Fungi.</title>
        <authorList>
            <consortium name="DOE Joint Genome Institute"/>
            <person name="Mondo S.J."/>
            <person name="Dannebaum R.O."/>
            <person name="Kuo R.C."/>
            <person name="Labutti K."/>
            <person name="Haridas S."/>
            <person name="Kuo A."/>
            <person name="Salamov A."/>
            <person name="Ahrendt S.R."/>
            <person name="Lipzen A."/>
            <person name="Sullivan W."/>
            <person name="Andreopoulos W.B."/>
            <person name="Clum A."/>
            <person name="Lindquist E."/>
            <person name="Daum C."/>
            <person name="Ramamoorthy G.K."/>
            <person name="Gryganskyi A."/>
            <person name="Culley D."/>
            <person name="Magnuson J.K."/>
            <person name="James T.Y."/>
            <person name="O'Malley M.A."/>
            <person name="Stajich J.E."/>
            <person name="Spatafora J.W."/>
            <person name="Visel A."/>
            <person name="Grigoriev I.V."/>
        </authorList>
    </citation>
    <scope>NUCLEOTIDE SEQUENCE [LARGE SCALE GENOMIC DNA]</scope>
    <source>
        <strain evidence="2 3">NRRL 2496</strain>
    </source>
</reference>
<protein>
    <submittedName>
        <fullName evidence="2">Uncharacterized protein</fullName>
    </submittedName>
</protein>
<gene>
    <name evidence="2" type="ORF">BCR43DRAFT_175879</name>
</gene>
<organism evidence="2 3">
    <name type="scientific">Syncephalastrum racemosum</name>
    <name type="common">Filamentous fungus</name>
    <dbReference type="NCBI Taxonomy" id="13706"/>
    <lineage>
        <taxon>Eukaryota</taxon>
        <taxon>Fungi</taxon>
        <taxon>Fungi incertae sedis</taxon>
        <taxon>Mucoromycota</taxon>
        <taxon>Mucoromycotina</taxon>
        <taxon>Mucoromycetes</taxon>
        <taxon>Mucorales</taxon>
        <taxon>Syncephalastraceae</taxon>
        <taxon>Syncephalastrum</taxon>
    </lineage>
</organism>
<dbReference type="AlphaFoldDB" id="A0A1X2HPM0"/>
<keyword evidence="1" id="KW-0472">Membrane</keyword>
<keyword evidence="1" id="KW-1133">Transmembrane helix</keyword>
<name>A0A1X2HPM0_SYNRA</name>
<evidence type="ECO:0000313" key="3">
    <source>
        <dbReference type="Proteomes" id="UP000242180"/>
    </source>
</evidence>
<sequence length="87" mass="9367">MCAHVSVSLGVHEPDHRSASNGRPQVLMAIGPIFSLSCCLSSTFIAYLQWLLGHVCCIPGSGTMARSGEHQVRRQRAPAISCSIFRA</sequence>
<dbReference type="EMBL" id="MCGN01000002">
    <property type="protein sequence ID" value="ORZ01330.1"/>
    <property type="molecule type" value="Genomic_DNA"/>
</dbReference>
<evidence type="ECO:0000256" key="1">
    <source>
        <dbReference type="SAM" id="Phobius"/>
    </source>
</evidence>
<keyword evidence="3" id="KW-1185">Reference proteome</keyword>